<reference evidence="3" key="2">
    <citation type="submission" date="2019-10" db="EMBL/GenBank/DDBJ databases">
        <title>A de novo genome assembly of a pear dwarfing rootstock.</title>
        <authorList>
            <person name="Wang F."/>
            <person name="Wang J."/>
            <person name="Li S."/>
            <person name="Zhang Y."/>
            <person name="Fang M."/>
            <person name="Ma L."/>
            <person name="Zhao Y."/>
            <person name="Jiang S."/>
        </authorList>
    </citation>
    <scope>NUCLEOTIDE SEQUENCE [LARGE SCALE GENOMIC DNA]</scope>
</reference>
<protein>
    <submittedName>
        <fullName evidence="2">Receptor-like protein 12</fullName>
    </submittedName>
</protein>
<sequence>MREANPVEEPVIPLFLLLEEKMSKEKNKKESRNSQPVLKTIKEPELPDLVLLDSRRQCGSEIKRLPKEPQANVTIDADSFLQTPINMINLTWAEKGKKKATWEVKVEKHQVDRPTEGAIYKYQSECELEVPVAGAILDHELIKRREREEQESRKNSMWVAEKETSRNIFQKLGGNSQPKNLLEVFRNYEALEEREDKEAKVPRWVDVRPPQPSYDG</sequence>
<comment type="caution">
    <text evidence="2">The sequence shown here is derived from an EMBL/GenBank/DDBJ whole genome shotgun (WGS) entry which is preliminary data.</text>
</comment>
<gene>
    <name evidence="2" type="ORF">D8674_017763</name>
</gene>
<feature type="region of interest" description="Disordered" evidence="1">
    <location>
        <begin position="195"/>
        <end position="216"/>
    </location>
</feature>
<reference evidence="2 3" key="1">
    <citation type="submission" date="2019-09" db="EMBL/GenBank/DDBJ databases">
        <authorList>
            <person name="Ou C."/>
        </authorList>
    </citation>
    <scope>NUCLEOTIDE SEQUENCE [LARGE SCALE GENOMIC DNA]</scope>
    <source>
        <strain evidence="2">S2</strain>
        <tissue evidence="2">Leaf</tissue>
    </source>
</reference>
<dbReference type="AlphaFoldDB" id="A0A5N5HHM4"/>
<keyword evidence="2" id="KW-0675">Receptor</keyword>
<keyword evidence="3" id="KW-1185">Reference proteome</keyword>
<feature type="compositionally biased region" description="Basic and acidic residues" evidence="1">
    <location>
        <begin position="195"/>
        <end position="206"/>
    </location>
</feature>
<evidence type="ECO:0000313" key="2">
    <source>
        <dbReference type="EMBL" id="KAB2626103.1"/>
    </source>
</evidence>
<evidence type="ECO:0000256" key="1">
    <source>
        <dbReference type="SAM" id="MobiDB-lite"/>
    </source>
</evidence>
<accession>A0A5N5HHM4</accession>
<organism evidence="2 3">
    <name type="scientific">Pyrus ussuriensis x Pyrus communis</name>
    <dbReference type="NCBI Taxonomy" id="2448454"/>
    <lineage>
        <taxon>Eukaryota</taxon>
        <taxon>Viridiplantae</taxon>
        <taxon>Streptophyta</taxon>
        <taxon>Embryophyta</taxon>
        <taxon>Tracheophyta</taxon>
        <taxon>Spermatophyta</taxon>
        <taxon>Magnoliopsida</taxon>
        <taxon>eudicotyledons</taxon>
        <taxon>Gunneridae</taxon>
        <taxon>Pentapetalae</taxon>
        <taxon>rosids</taxon>
        <taxon>fabids</taxon>
        <taxon>Rosales</taxon>
        <taxon>Rosaceae</taxon>
        <taxon>Amygdaloideae</taxon>
        <taxon>Maleae</taxon>
        <taxon>Pyrus</taxon>
    </lineage>
</organism>
<proteinExistence type="predicted"/>
<dbReference type="Proteomes" id="UP000327157">
    <property type="component" value="Chromosome 16"/>
</dbReference>
<reference evidence="2 3" key="3">
    <citation type="submission" date="2019-11" db="EMBL/GenBank/DDBJ databases">
        <title>A de novo genome assembly of a pear dwarfing rootstock.</title>
        <authorList>
            <person name="Wang F."/>
            <person name="Wang J."/>
            <person name="Li S."/>
            <person name="Zhang Y."/>
            <person name="Fang M."/>
            <person name="Ma L."/>
            <person name="Zhao Y."/>
            <person name="Jiang S."/>
        </authorList>
    </citation>
    <scope>NUCLEOTIDE SEQUENCE [LARGE SCALE GENOMIC DNA]</scope>
    <source>
        <strain evidence="2">S2</strain>
        <tissue evidence="2">Leaf</tissue>
    </source>
</reference>
<dbReference type="EMBL" id="SMOL01000160">
    <property type="protein sequence ID" value="KAB2626103.1"/>
    <property type="molecule type" value="Genomic_DNA"/>
</dbReference>
<name>A0A5N5HHM4_9ROSA</name>
<evidence type="ECO:0000313" key="3">
    <source>
        <dbReference type="Proteomes" id="UP000327157"/>
    </source>
</evidence>